<dbReference type="SMART" id="SM00248">
    <property type="entry name" value="ANK"/>
    <property type="match status" value="15"/>
</dbReference>
<dbReference type="InterPro" id="IPR025676">
    <property type="entry name" value="Clr5_dom"/>
</dbReference>
<dbReference type="Pfam" id="PF14420">
    <property type="entry name" value="Clr5"/>
    <property type="match status" value="1"/>
</dbReference>
<feature type="repeat" description="ANK" evidence="3">
    <location>
        <begin position="752"/>
        <end position="784"/>
    </location>
</feature>
<feature type="repeat" description="ANK" evidence="3">
    <location>
        <begin position="935"/>
        <end position="967"/>
    </location>
</feature>
<keyword evidence="6" id="KW-1185">Reference proteome</keyword>
<dbReference type="OrthoDB" id="194358at2759"/>
<evidence type="ECO:0000256" key="1">
    <source>
        <dbReference type="ARBA" id="ARBA00022737"/>
    </source>
</evidence>
<sequence>MPSLNTNEDATDPVWDSFRDTIHSLYVIENKSLKDVMREMKTKYQFTATKAQFELHFDRWNFRKNLTKEEWRSVTHKIQKRKRDHKESEVYMNGLLMNPKKVQKAMSRYGSASGILFQASSPQTPGDITVRTPLPTPATPAAGGISSAPVFVTPTLPNHTIFSISSLPFVQFKSIVNILEPLHASSPGSNSSTSALRLLDLQKSIVDHFQKGADRDDPPTAFSRNLNALMPENLVSSNTANLQMTLPQPSSPAVDFLNLTLFMASNKLFTQDSDISKNLYGWIKRRSNVGLLESLLSVGGPTAEALAEQVFALAMEAEDAPTIKRILDSGLNPNELRCFGIVGQVTPLERACEMRSLELIRVLLDAGADVNSSSPDAVSPLGGLIIAIGEGWDCYLDDIRYWDSEDIEHPDVDDIEHPDGDDIELVQALLRAGANVNPPDESPLRVVASSCYPKLVDVLLSAGADPNFSAGSSGTTPLVAAVQSSGPISYIISTVRHLLQAGAYVNATTSAKHSASKSVLEAALDFSSIDLIRILLEKGAHITEFAMVQAAEVGNLDIINLFIDSSARVTQEAIECAAHSGEWEIFQRLLDSAEESMKESALSVALIAAIARGETERVETPPISGTKLRSSVELTAAIEAAASRGDISVLRLLLSDGSKHRAAAIESLGCSLNFAIAEGKGDVTNLLLTVGADINSLTTKTKRTPLLEALCQKDACLAQKLLAAGAAVNTTTYHESMKPICTTSALPAAVEFGKTPLTIAVERFDTTTIQLLIDAGADINASAASYSGYTALSAAVRNNDISMVHFLLDLGADPNELSLIAALDKSTEMMQTLLTARLARYKRFSAGFGCPTLQHAIASSNAVMIETLLLSGVDPNTIVRLHFGENQDFVHSSVKFHTESAFGTAIRLDESKDLRVIQMLLRGGADPNKIVDDTTDNTALLSAISKGRPELVKVLIAAGADVNLPQVGQTSATPLQRAVERGKLDIIDILLEQDADVNAPPCGRNGATALQFAAIKGYIGIATMLIARGADVNASPAKVGGRTALEGAAEHGRIDMLQFLLDAGVHLIGESSGQYARARELASENGHIAARRLLEAQYAQQVMAISPRDHWE</sequence>
<dbReference type="InterPro" id="IPR002110">
    <property type="entry name" value="Ankyrin_rpt"/>
</dbReference>
<organism evidence="5 6">
    <name type="scientific">Cladophialophora immunda</name>
    <dbReference type="NCBI Taxonomy" id="569365"/>
    <lineage>
        <taxon>Eukaryota</taxon>
        <taxon>Fungi</taxon>
        <taxon>Dikarya</taxon>
        <taxon>Ascomycota</taxon>
        <taxon>Pezizomycotina</taxon>
        <taxon>Eurotiomycetes</taxon>
        <taxon>Chaetothyriomycetidae</taxon>
        <taxon>Chaetothyriales</taxon>
        <taxon>Herpotrichiellaceae</taxon>
        <taxon>Cladophialophora</taxon>
    </lineage>
</organism>
<dbReference type="Gene3D" id="1.25.40.20">
    <property type="entry name" value="Ankyrin repeat-containing domain"/>
    <property type="match status" value="5"/>
</dbReference>
<dbReference type="SUPFAM" id="SSF48403">
    <property type="entry name" value="Ankyrin repeat"/>
    <property type="match status" value="4"/>
</dbReference>
<feature type="repeat" description="ANK" evidence="3">
    <location>
        <begin position="1040"/>
        <end position="1072"/>
    </location>
</feature>
<keyword evidence="1" id="KW-0677">Repeat</keyword>
<evidence type="ECO:0000259" key="4">
    <source>
        <dbReference type="Pfam" id="PF14420"/>
    </source>
</evidence>
<dbReference type="PROSITE" id="PS50297">
    <property type="entry name" value="ANK_REP_REGION"/>
    <property type="match status" value="7"/>
</dbReference>
<feature type="repeat" description="ANK" evidence="3">
    <location>
        <begin position="343"/>
        <end position="375"/>
    </location>
</feature>
<feature type="repeat" description="ANK" evidence="3">
    <location>
        <begin position="970"/>
        <end position="1002"/>
    </location>
</feature>
<dbReference type="InterPro" id="IPR036770">
    <property type="entry name" value="Ankyrin_rpt-contain_sf"/>
</dbReference>
<evidence type="ECO:0000313" key="5">
    <source>
        <dbReference type="EMBL" id="KIW33812.1"/>
    </source>
</evidence>
<feature type="domain" description="Clr5" evidence="4">
    <location>
        <begin position="14"/>
        <end position="64"/>
    </location>
</feature>
<proteinExistence type="predicted"/>
<dbReference type="GeneID" id="27339827"/>
<dbReference type="RefSeq" id="XP_016254028.1">
    <property type="nucleotide sequence ID" value="XM_016387100.1"/>
</dbReference>
<feature type="repeat" description="ANK" evidence="3">
    <location>
        <begin position="787"/>
        <end position="819"/>
    </location>
</feature>
<dbReference type="HOGENOM" id="CLU_008198_0_0_1"/>
<reference evidence="5 6" key="1">
    <citation type="submission" date="2015-01" db="EMBL/GenBank/DDBJ databases">
        <title>The Genome Sequence of Cladophialophora immunda CBS83496.</title>
        <authorList>
            <consortium name="The Broad Institute Genomics Platform"/>
            <person name="Cuomo C."/>
            <person name="de Hoog S."/>
            <person name="Gorbushina A."/>
            <person name="Stielow B."/>
            <person name="Teixiera M."/>
            <person name="Abouelleil A."/>
            <person name="Chapman S.B."/>
            <person name="Priest M."/>
            <person name="Young S.K."/>
            <person name="Wortman J."/>
            <person name="Nusbaum C."/>
            <person name="Birren B."/>
        </authorList>
    </citation>
    <scope>NUCLEOTIDE SEQUENCE [LARGE SCALE GENOMIC DNA]</scope>
    <source>
        <strain evidence="5 6">CBS 83496</strain>
    </source>
</reference>
<keyword evidence="2 3" id="KW-0040">ANK repeat</keyword>
<name>A0A0D2B850_9EURO</name>
<dbReference type="Pfam" id="PF12796">
    <property type="entry name" value="Ank_2"/>
    <property type="match status" value="3"/>
</dbReference>
<dbReference type="InterPro" id="IPR051165">
    <property type="entry name" value="Multifunctional_ANK_Repeat"/>
</dbReference>
<evidence type="ECO:0000256" key="3">
    <source>
        <dbReference type="PROSITE-ProRule" id="PRU00023"/>
    </source>
</evidence>
<protein>
    <recommendedName>
        <fullName evidence="4">Clr5 domain-containing protein</fullName>
    </recommendedName>
</protein>
<dbReference type="PROSITE" id="PS50088">
    <property type="entry name" value="ANK_REPEAT"/>
    <property type="match status" value="7"/>
</dbReference>
<dbReference type="VEuPathDB" id="FungiDB:PV07_00633"/>
<dbReference type="AlphaFoldDB" id="A0A0D2B850"/>
<gene>
    <name evidence="5" type="ORF">PV07_00633</name>
</gene>
<dbReference type="PANTHER" id="PTHR24123">
    <property type="entry name" value="ANKYRIN REPEAT-CONTAINING"/>
    <property type="match status" value="1"/>
</dbReference>
<evidence type="ECO:0000256" key="2">
    <source>
        <dbReference type="ARBA" id="ARBA00023043"/>
    </source>
</evidence>
<feature type="repeat" description="ANK" evidence="3">
    <location>
        <begin position="1005"/>
        <end position="1037"/>
    </location>
</feature>
<dbReference type="STRING" id="569365.A0A0D2B850"/>
<accession>A0A0D2B850</accession>
<dbReference type="EMBL" id="KN847040">
    <property type="protein sequence ID" value="KIW33812.1"/>
    <property type="molecule type" value="Genomic_DNA"/>
</dbReference>
<dbReference type="Proteomes" id="UP000054466">
    <property type="component" value="Unassembled WGS sequence"/>
</dbReference>
<evidence type="ECO:0000313" key="6">
    <source>
        <dbReference type="Proteomes" id="UP000054466"/>
    </source>
</evidence>
<dbReference type="PANTHER" id="PTHR24123:SF33">
    <property type="entry name" value="PROTEIN HOS4"/>
    <property type="match status" value="1"/>
</dbReference>